<dbReference type="AlphaFoldDB" id="A0A1H0DQW7"/>
<evidence type="ECO:0000259" key="2">
    <source>
        <dbReference type="PROSITE" id="PS50093"/>
    </source>
</evidence>
<feature type="region of interest" description="Disordered" evidence="1">
    <location>
        <begin position="1"/>
        <end position="25"/>
    </location>
</feature>
<dbReference type="CDD" id="cd00146">
    <property type="entry name" value="PKD"/>
    <property type="match status" value="1"/>
</dbReference>
<dbReference type="GO" id="GO:0005975">
    <property type="term" value="P:carbohydrate metabolic process"/>
    <property type="evidence" value="ECO:0007669"/>
    <property type="project" value="UniProtKB-ARBA"/>
</dbReference>
<feature type="region of interest" description="Disordered" evidence="1">
    <location>
        <begin position="87"/>
        <end position="120"/>
    </location>
</feature>
<dbReference type="Pfam" id="PF18911">
    <property type="entry name" value="PKD_4"/>
    <property type="match status" value="1"/>
</dbReference>
<accession>A0A1H0DQW7</accession>
<gene>
    <name evidence="3" type="ORF">SAMN05192576_2643</name>
</gene>
<dbReference type="SUPFAM" id="SSF49299">
    <property type="entry name" value="PKD domain"/>
    <property type="match status" value="1"/>
</dbReference>
<keyword evidence="4" id="KW-1185">Reference proteome</keyword>
<evidence type="ECO:0000313" key="3">
    <source>
        <dbReference type="EMBL" id="SDN72564.1"/>
    </source>
</evidence>
<protein>
    <submittedName>
        <fullName evidence="3">PKD domain-containing protein</fullName>
    </submittedName>
</protein>
<evidence type="ECO:0000313" key="4">
    <source>
        <dbReference type="Proteomes" id="UP000199004"/>
    </source>
</evidence>
<feature type="domain" description="PKD" evidence="2">
    <location>
        <begin position="220"/>
        <end position="308"/>
    </location>
</feature>
<dbReference type="SMART" id="SM00089">
    <property type="entry name" value="PKD"/>
    <property type="match status" value="1"/>
</dbReference>
<dbReference type="Proteomes" id="UP000199004">
    <property type="component" value="Unassembled WGS sequence"/>
</dbReference>
<dbReference type="InterPro" id="IPR035986">
    <property type="entry name" value="PKD_dom_sf"/>
</dbReference>
<sequence>MLLKTDFEGEGGPDDSRVFNGGCQPDNPGGDCTKGWQFVKAGAEAEFDHAYYMEMRDRSGFDLDGQGQIDRDPIGWQPGFYLGYTDEAHGYGNAGTDDPPAQSPLDSKPEPGSTTPDLNDAAFTAGADRRLFTDFGRGHTDNYEDPANSSVDPRYADVANPWRFQYDCLSFKVLSLKGATTGPSRSDGDLSGSVKFTIGKGCGKFNYGYGVPATPKNTRPTARIKASATTVTAGTRVTFSGATSTDKETPRKLDHVWSWDNGLPAKDAVGEQASHVFDNPGTFEVRLRVSDPQGRFHIATYTITVTGE</sequence>
<dbReference type="STRING" id="1005944.SAMN05192576_2643"/>
<dbReference type="InterPro" id="IPR000601">
    <property type="entry name" value="PKD_dom"/>
</dbReference>
<evidence type="ECO:0000256" key="1">
    <source>
        <dbReference type="SAM" id="MobiDB-lite"/>
    </source>
</evidence>
<reference evidence="3 4" key="1">
    <citation type="submission" date="2016-10" db="EMBL/GenBank/DDBJ databases">
        <authorList>
            <person name="de Groot N.N."/>
        </authorList>
    </citation>
    <scope>NUCLEOTIDE SEQUENCE [LARGE SCALE GENOMIC DNA]</scope>
    <source>
        <strain evidence="3 4">CGMCC 1.11147</strain>
    </source>
</reference>
<name>A0A1H0DQW7_9ACTN</name>
<dbReference type="PROSITE" id="PS50093">
    <property type="entry name" value="PKD"/>
    <property type="match status" value="1"/>
</dbReference>
<dbReference type="Gene3D" id="2.60.40.10">
    <property type="entry name" value="Immunoglobulins"/>
    <property type="match status" value="1"/>
</dbReference>
<proteinExistence type="predicted"/>
<dbReference type="EMBL" id="FNIC01000004">
    <property type="protein sequence ID" value="SDN72564.1"/>
    <property type="molecule type" value="Genomic_DNA"/>
</dbReference>
<dbReference type="RefSeq" id="WP_091025277.1">
    <property type="nucleotide sequence ID" value="NZ_BKAE01000013.1"/>
</dbReference>
<organism evidence="3 4">
    <name type="scientific">Nocardioides szechwanensis</name>
    <dbReference type="NCBI Taxonomy" id="1005944"/>
    <lineage>
        <taxon>Bacteria</taxon>
        <taxon>Bacillati</taxon>
        <taxon>Actinomycetota</taxon>
        <taxon>Actinomycetes</taxon>
        <taxon>Propionibacteriales</taxon>
        <taxon>Nocardioidaceae</taxon>
        <taxon>Nocardioides</taxon>
    </lineage>
</organism>
<dbReference type="InterPro" id="IPR022409">
    <property type="entry name" value="PKD/Chitinase_dom"/>
</dbReference>
<dbReference type="InterPro" id="IPR013783">
    <property type="entry name" value="Ig-like_fold"/>
</dbReference>